<dbReference type="Proteomes" id="UP001054857">
    <property type="component" value="Unassembled WGS sequence"/>
</dbReference>
<accession>A0AAD3HS61</accession>
<organism evidence="2 3">
    <name type="scientific">Astrephomene gubernaculifera</name>
    <dbReference type="NCBI Taxonomy" id="47775"/>
    <lineage>
        <taxon>Eukaryota</taxon>
        <taxon>Viridiplantae</taxon>
        <taxon>Chlorophyta</taxon>
        <taxon>core chlorophytes</taxon>
        <taxon>Chlorophyceae</taxon>
        <taxon>CS clade</taxon>
        <taxon>Chlamydomonadales</taxon>
        <taxon>Astrephomenaceae</taxon>
        <taxon>Astrephomene</taxon>
    </lineage>
</organism>
<evidence type="ECO:0000256" key="1">
    <source>
        <dbReference type="SAM" id="MobiDB-lite"/>
    </source>
</evidence>
<dbReference type="AlphaFoldDB" id="A0AAD3HS61"/>
<gene>
    <name evidence="2" type="ORF">Agub_g13187</name>
</gene>
<evidence type="ECO:0000313" key="3">
    <source>
        <dbReference type="Proteomes" id="UP001054857"/>
    </source>
</evidence>
<proteinExistence type="predicted"/>
<reference evidence="2 3" key="1">
    <citation type="journal article" date="2021" name="Sci. Rep.">
        <title>Genome sequencing of the multicellular alga Astrephomene provides insights into convergent evolution of germ-soma differentiation.</title>
        <authorList>
            <person name="Yamashita S."/>
            <person name="Yamamoto K."/>
            <person name="Matsuzaki R."/>
            <person name="Suzuki S."/>
            <person name="Yamaguchi H."/>
            <person name="Hirooka S."/>
            <person name="Minakuchi Y."/>
            <person name="Miyagishima S."/>
            <person name="Kawachi M."/>
            <person name="Toyoda A."/>
            <person name="Nozaki H."/>
        </authorList>
    </citation>
    <scope>NUCLEOTIDE SEQUENCE [LARGE SCALE GENOMIC DNA]</scope>
    <source>
        <strain evidence="2 3">NIES-4017</strain>
    </source>
</reference>
<dbReference type="EMBL" id="BMAR01000042">
    <property type="protein sequence ID" value="GFR50902.1"/>
    <property type="molecule type" value="Genomic_DNA"/>
</dbReference>
<keyword evidence="3" id="KW-1185">Reference proteome</keyword>
<feature type="region of interest" description="Disordered" evidence="1">
    <location>
        <begin position="85"/>
        <end position="139"/>
    </location>
</feature>
<sequence>MWAKFITALGFGEGGRTGIGRRTSAPEGASSPLTRHERSIDEMRDFERDLRKFEKHVRDYKASTEVFLGGFSAFLRDSQLPRLYDTVPATAGPTDITTATTAPTDADSTSAATPEGAPSAPPAPSASPHGPGEQLVVVE</sequence>
<protein>
    <submittedName>
        <fullName evidence="2">Uncharacterized protein</fullName>
    </submittedName>
</protein>
<feature type="compositionally biased region" description="Low complexity" evidence="1">
    <location>
        <begin position="88"/>
        <end position="118"/>
    </location>
</feature>
<feature type="region of interest" description="Disordered" evidence="1">
    <location>
        <begin position="15"/>
        <end position="40"/>
    </location>
</feature>
<name>A0AAD3HS61_9CHLO</name>
<feature type="non-terminal residue" evidence="2">
    <location>
        <position position="1"/>
    </location>
</feature>
<evidence type="ECO:0000313" key="2">
    <source>
        <dbReference type="EMBL" id="GFR50902.1"/>
    </source>
</evidence>
<comment type="caution">
    <text evidence="2">The sequence shown here is derived from an EMBL/GenBank/DDBJ whole genome shotgun (WGS) entry which is preliminary data.</text>
</comment>